<gene>
    <name evidence="2" type="ordered locus">Runsl_2195</name>
</gene>
<sequence>MYVRLPLNTKNMQLPDHDALDIARLSSVFRDTTNAYKFYWFLSILDSLRDNGESIISQKDIALRMLANAWYPLDYFKLSFGAQDGFKDVAKFISSKMTVDNRPNSPSLFDQIKGRFSEVELEKLSLEIKNLYRYVPYRFVRPFFEAETKGILDQNVNAAVSQISNELFESQPHRVMYRFVGDSIELNRIWVNYLQRHQGILRGFIFWHLVKFMQKNNPNVIGLSEKLQKPAERDLKAANRFWKGYLAENPDLTCIYSGAVITNENLSLDHFLPWSYVAHDQLWNIIPTPKNVNSAKNDRLPSLEVYFEAFSTLQYKAVQFYVKKGNQKLPEDYMYLFRENVHEMSLETFQDVLRKQITPQLQTAQNLGFLYPNVYDKTCNKWKMK</sequence>
<dbReference type="Gene3D" id="1.10.30.50">
    <property type="match status" value="1"/>
</dbReference>
<dbReference type="InterPro" id="IPR003615">
    <property type="entry name" value="HNH_nuc"/>
</dbReference>
<reference evidence="2 3" key="2">
    <citation type="journal article" date="2012" name="Stand. Genomic Sci.">
        <title>Complete genome sequence of the aquatic bacterium Runella slithyformis type strain (LSU 4(T)).</title>
        <authorList>
            <person name="Copeland A."/>
            <person name="Zhang X."/>
            <person name="Misra M."/>
            <person name="Lapidus A."/>
            <person name="Nolan M."/>
            <person name="Lucas S."/>
            <person name="Deshpande S."/>
            <person name="Cheng J.F."/>
            <person name="Tapia R."/>
            <person name="Goodwin L.A."/>
            <person name="Pitluck S."/>
            <person name="Liolios K."/>
            <person name="Pagani I."/>
            <person name="Ivanova N."/>
            <person name="Mikhailova N."/>
            <person name="Pati A."/>
            <person name="Chen A."/>
            <person name="Palaniappan K."/>
            <person name="Land M."/>
            <person name="Hauser L."/>
            <person name="Pan C."/>
            <person name="Jeffries C.D."/>
            <person name="Detter J.C."/>
            <person name="Brambilla E.M."/>
            <person name="Rohde M."/>
            <person name="Djao O.D."/>
            <person name="Goker M."/>
            <person name="Sikorski J."/>
            <person name="Tindall B.J."/>
            <person name="Woyke T."/>
            <person name="Bristow J."/>
            <person name="Eisen J.A."/>
            <person name="Markowitz V."/>
            <person name="Hugenholtz P."/>
            <person name="Kyrpides N.C."/>
            <person name="Klenk H.P."/>
            <person name="Mavromatis K."/>
        </authorList>
    </citation>
    <scope>NUCLEOTIDE SEQUENCE [LARGE SCALE GENOMIC DNA]</scope>
    <source>
        <strain evidence="3">ATCC 29530 / DSM 19594 / LMG 11500 / NCIMB 11436 / LSU 4</strain>
    </source>
</reference>
<protein>
    <recommendedName>
        <fullName evidence="1">HNH nuclease domain-containing protein</fullName>
    </recommendedName>
</protein>
<proteinExistence type="predicted"/>
<dbReference type="Proteomes" id="UP000000493">
    <property type="component" value="Chromosome"/>
</dbReference>
<name>A0A7U3ZK30_RUNSL</name>
<dbReference type="KEGG" id="rsi:Runsl_2195"/>
<feature type="domain" description="HNH nuclease" evidence="1">
    <location>
        <begin position="254"/>
        <end position="301"/>
    </location>
</feature>
<reference evidence="3" key="1">
    <citation type="submission" date="2011-06" db="EMBL/GenBank/DDBJ databases">
        <title>The complete genome of chromosome of Runella slithyformis DSM 19594.</title>
        <authorList>
            <consortium name="US DOE Joint Genome Institute (JGI-PGF)"/>
            <person name="Lucas S."/>
            <person name="Han J."/>
            <person name="Lapidus A."/>
            <person name="Bruce D."/>
            <person name="Goodwin L."/>
            <person name="Pitluck S."/>
            <person name="Peters L."/>
            <person name="Kyrpides N."/>
            <person name="Mavromatis K."/>
            <person name="Ivanova N."/>
            <person name="Ovchinnikova G."/>
            <person name="Zhang X."/>
            <person name="Misra M."/>
            <person name="Detter J.C."/>
            <person name="Tapia R."/>
            <person name="Han C."/>
            <person name="Land M."/>
            <person name="Hauser L."/>
            <person name="Markowitz V."/>
            <person name="Cheng J.-F."/>
            <person name="Hugenholtz P."/>
            <person name="Woyke T."/>
            <person name="Wu D."/>
            <person name="Tindall B."/>
            <person name="Faehrich R."/>
            <person name="Brambilla E."/>
            <person name="Klenk H.-P."/>
            <person name="Eisen J.A."/>
        </authorList>
    </citation>
    <scope>NUCLEOTIDE SEQUENCE [LARGE SCALE GENOMIC DNA]</scope>
    <source>
        <strain evidence="3">ATCC 29530 / DSM 19594 / LMG 11500 / NCIMB 11436 / LSU 4</strain>
    </source>
</reference>
<evidence type="ECO:0000313" key="2">
    <source>
        <dbReference type="EMBL" id="AEI48607.1"/>
    </source>
</evidence>
<dbReference type="AlphaFoldDB" id="A0A7U3ZK30"/>
<accession>A0A7U3ZK30</accession>
<dbReference type="Pfam" id="PF13395">
    <property type="entry name" value="HNH_4"/>
    <property type="match status" value="1"/>
</dbReference>
<organism evidence="2 3">
    <name type="scientific">Runella slithyformis (strain ATCC 29530 / DSM 19594 / LMG 11500 / NCIMB 11436 / LSU 4)</name>
    <dbReference type="NCBI Taxonomy" id="761193"/>
    <lineage>
        <taxon>Bacteria</taxon>
        <taxon>Pseudomonadati</taxon>
        <taxon>Bacteroidota</taxon>
        <taxon>Cytophagia</taxon>
        <taxon>Cytophagales</taxon>
        <taxon>Spirosomataceae</taxon>
        <taxon>Runella</taxon>
    </lineage>
</organism>
<keyword evidence="3" id="KW-1185">Reference proteome</keyword>
<evidence type="ECO:0000259" key="1">
    <source>
        <dbReference type="Pfam" id="PF13395"/>
    </source>
</evidence>
<dbReference type="EMBL" id="CP002859">
    <property type="protein sequence ID" value="AEI48607.1"/>
    <property type="molecule type" value="Genomic_DNA"/>
</dbReference>
<evidence type="ECO:0000313" key="3">
    <source>
        <dbReference type="Proteomes" id="UP000000493"/>
    </source>
</evidence>